<dbReference type="PANTHER" id="PTHR47481">
    <property type="match status" value="1"/>
</dbReference>
<dbReference type="AlphaFoldDB" id="Q20CB5"/>
<evidence type="ECO:0000313" key="1">
    <source>
        <dbReference type="EMBL" id="ABD83310.1"/>
    </source>
</evidence>
<dbReference type="EMBL" id="DQ374087">
    <property type="protein sequence ID" value="ABD83310.1"/>
    <property type="molecule type" value="Genomic_DNA"/>
</dbReference>
<organism evidence="1">
    <name type="scientific">Beta vulgaris</name>
    <name type="common">Sugar beet</name>
    <dbReference type="NCBI Taxonomy" id="161934"/>
    <lineage>
        <taxon>Eukaryota</taxon>
        <taxon>Viridiplantae</taxon>
        <taxon>Streptophyta</taxon>
        <taxon>Embryophyta</taxon>
        <taxon>Tracheophyta</taxon>
        <taxon>Spermatophyta</taxon>
        <taxon>Magnoliopsida</taxon>
        <taxon>eudicotyledons</taxon>
        <taxon>Gunneridae</taxon>
        <taxon>Pentapetalae</taxon>
        <taxon>Caryophyllales</taxon>
        <taxon>Chenopodiaceae</taxon>
        <taxon>Betoideae</taxon>
        <taxon>Beta</taxon>
    </lineage>
</organism>
<proteinExistence type="predicted"/>
<sequence length="219" mass="23837">MFADQLKNVGAPVTNNPLVLQMVTGLTDAYNGVGTILRRSDPLPPFYQARSMLLSRLKIPPLHPQTHPRTLDIPMAKNRTKTATIIKGKILGIGAAVLVEVLVADAASETPVGVAALFRPPDSSLSNSQRFHRIPGTLASLHRGLCGHGPSHHAHTPRLVGLGLLLISGSSKGFQHLGFWALGLMRIWQKVRPHLRTLKRPCTPLDSLHRTPIGTWIRA</sequence>
<reference evidence="1" key="1">
    <citation type="journal article" date="2006" name="Mol. Genet. Genomics">
        <title>A complete physical map of a wild beet (Beta procumbens) translocation in sugar beet.</title>
        <authorList>
            <person name="Schulte D."/>
            <person name="Cai D."/>
            <person name="Kleine M."/>
            <person name="Fan L."/>
            <person name="Wang S."/>
            <person name="Jung C."/>
        </authorList>
    </citation>
    <scope>NUCLEOTIDE SEQUENCE</scope>
</reference>
<name>Q20CB5_BETVU</name>
<protein>
    <submittedName>
        <fullName evidence="1">Fgenesh protein 137</fullName>
    </submittedName>
</protein>
<dbReference type="PANTHER" id="PTHR47481:SF10">
    <property type="entry name" value="COPIA-LIKE POLYPROTEIN_RETROTRANSPOSON"/>
    <property type="match status" value="1"/>
</dbReference>
<accession>Q20CB5</accession>